<evidence type="ECO:0000259" key="4">
    <source>
        <dbReference type="Pfam" id="PF00382"/>
    </source>
</evidence>
<protein>
    <submittedName>
        <fullName evidence="5">Transcription initiation factor IIB family protein</fullName>
    </submittedName>
</protein>
<dbReference type="AlphaFoldDB" id="A0AAP3E6M2"/>
<keyword evidence="6" id="KW-1185">Reference proteome</keyword>
<dbReference type="Proteomes" id="UP001321047">
    <property type="component" value="Unassembled WGS sequence"/>
</dbReference>
<feature type="region of interest" description="Disordered" evidence="3">
    <location>
        <begin position="33"/>
        <end position="58"/>
    </location>
</feature>
<dbReference type="Gene3D" id="1.10.472.10">
    <property type="entry name" value="Cyclin-like"/>
    <property type="match status" value="1"/>
</dbReference>
<dbReference type="EMBL" id="JAOPJZ010000008">
    <property type="protein sequence ID" value="MCU4752636.1"/>
    <property type="molecule type" value="Genomic_DNA"/>
</dbReference>
<organism evidence="5 6">
    <name type="scientific">Natronosalvus hydrolyticus</name>
    <dbReference type="NCBI Taxonomy" id="2979988"/>
    <lineage>
        <taxon>Archaea</taxon>
        <taxon>Methanobacteriati</taxon>
        <taxon>Methanobacteriota</taxon>
        <taxon>Stenosarchaea group</taxon>
        <taxon>Halobacteria</taxon>
        <taxon>Halobacteriales</taxon>
        <taxon>Natrialbaceae</taxon>
        <taxon>Natronosalvus</taxon>
    </lineage>
</organism>
<dbReference type="PANTHER" id="PTHR11618">
    <property type="entry name" value="TRANSCRIPTION INITIATION FACTOR IIB-RELATED"/>
    <property type="match status" value="1"/>
</dbReference>
<dbReference type="InterPro" id="IPR013150">
    <property type="entry name" value="TFIIB_cyclin"/>
</dbReference>
<dbReference type="Gene3D" id="1.10.472.170">
    <property type="match status" value="1"/>
</dbReference>
<comment type="caution">
    <text evidence="5">The sequence shown here is derived from an EMBL/GenBank/DDBJ whole genome shotgun (WGS) entry which is preliminary data.</text>
</comment>
<dbReference type="CDD" id="cd00043">
    <property type="entry name" value="CYCLIN_SF"/>
    <property type="match status" value="1"/>
</dbReference>
<dbReference type="PANTHER" id="PTHR11618:SF13">
    <property type="entry name" value="TRANSCRIPTION INITIATION FACTOR IIB"/>
    <property type="match status" value="1"/>
</dbReference>
<accession>A0AAP3E6M2</accession>
<gene>
    <name evidence="5" type="ORF">OB919_11660</name>
</gene>
<feature type="domain" description="Transcription factor TFIIB cyclin-like" evidence="4">
    <location>
        <begin position="85"/>
        <end position="162"/>
    </location>
</feature>
<evidence type="ECO:0000256" key="3">
    <source>
        <dbReference type="SAM" id="MobiDB-lite"/>
    </source>
</evidence>
<name>A0AAP3E6M2_9EURY</name>
<dbReference type="GO" id="GO:0070897">
    <property type="term" value="P:transcription preinitiation complex assembly"/>
    <property type="evidence" value="ECO:0007669"/>
    <property type="project" value="InterPro"/>
</dbReference>
<proteinExistence type="predicted"/>
<dbReference type="GO" id="GO:0017025">
    <property type="term" value="F:TBP-class protein binding"/>
    <property type="evidence" value="ECO:0007669"/>
    <property type="project" value="InterPro"/>
</dbReference>
<reference evidence="5 6" key="1">
    <citation type="submission" date="2022-09" db="EMBL/GenBank/DDBJ databases">
        <title>Enrichment on poylsaccharides allowed isolation of novel metabolic and taxonomic groups of Haloarchaea.</title>
        <authorList>
            <person name="Sorokin D.Y."/>
            <person name="Elcheninov A.G."/>
            <person name="Khizhniak T.V."/>
            <person name="Kolganova T.V."/>
            <person name="Kublanov I.V."/>
        </authorList>
    </citation>
    <scope>NUCLEOTIDE SEQUENCE [LARGE SCALE GENOMIC DNA]</scope>
    <source>
        <strain evidence="5 6">AArc-curdl1</strain>
    </source>
</reference>
<dbReference type="GO" id="GO:0097550">
    <property type="term" value="C:transcription preinitiation complex"/>
    <property type="evidence" value="ECO:0007669"/>
    <property type="project" value="TreeGrafter"/>
</dbReference>
<dbReference type="PRINTS" id="PR00685">
    <property type="entry name" value="TIFACTORIIB"/>
</dbReference>
<evidence type="ECO:0000256" key="2">
    <source>
        <dbReference type="ARBA" id="ARBA00023163"/>
    </source>
</evidence>
<dbReference type="InterPro" id="IPR036915">
    <property type="entry name" value="Cyclin-like_sf"/>
</dbReference>
<dbReference type="Pfam" id="PF00382">
    <property type="entry name" value="TFIIB"/>
    <property type="match status" value="1"/>
</dbReference>
<evidence type="ECO:0000313" key="5">
    <source>
        <dbReference type="EMBL" id="MCU4752636.1"/>
    </source>
</evidence>
<dbReference type="SUPFAM" id="SSF47954">
    <property type="entry name" value="Cyclin-like"/>
    <property type="match status" value="2"/>
</dbReference>
<evidence type="ECO:0000313" key="6">
    <source>
        <dbReference type="Proteomes" id="UP001321047"/>
    </source>
</evidence>
<feature type="compositionally biased region" description="Basic and acidic residues" evidence="3">
    <location>
        <begin position="33"/>
        <end position="47"/>
    </location>
</feature>
<dbReference type="InterPro" id="IPR000812">
    <property type="entry name" value="TFIIB"/>
</dbReference>
<sequence length="265" mass="28694">MTEKTCPLCSGKLMEIVSGSDTLVCDDCGMVDPETKTDQSDGGDKGDGSYSSSQTEDQSLKTEWIRDVEIKDSSDENLVELLILVDEVALELGFDDEERVRAAELATSAWENRLPHGRSMDTIVGACAYITSRENERPRPVSIIAEVLGEDEESVNKSYRVLITSLEVEVPLTGPDTYAYYLGEQLGIPNDVTRSVEDVLSKDIEISGNPAGIAAGALYLAANARDHDITLVEAGQAAGVAKETVWRKVSDLRESEVGEGCLTQV</sequence>
<dbReference type="RefSeq" id="WP_342808966.1">
    <property type="nucleotide sequence ID" value="NZ_JAOPJZ010000008.1"/>
</dbReference>
<keyword evidence="1" id="KW-0805">Transcription regulation</keyword>
<keyword evidence="2" id="KW-0804">Transcription</keyword>
<evidence type="ECO:0000256" key="1">
    <source>
        <dbReference type="ARBA" id="ARBA00023015"/>
    </source>
</evidence>